<geneLocation type="mitochondrion" evidence="8"/>
<sequence>MSIKRYTPKYKKLNRLRQAFWREKGAKIKRFKKQKWGSIKRFYYPRKYKFFNQDKSAYPVNRDFEDEKSVRLKKTYKFLLLNKQRLQLYYGAGRLKYYQLKSLAQESLRLSKVPQVSPAKSALSLLENRLQNLLYRLGYVSSLMEARRLINAGHVQISDNISKNCAYNLKKLDTIKLDPVKSHEIMSNYLKHNTLLFFFRHKRLRRKLLYKKLSSFNNSIISNNSYNFYASLNIKIKSLKS</sequence>
<name>A0A023PL27_9STRA</name>
<keyword evidence="5" id="KW-0687">Ribonucleoprotein</keyword>
<dbReference type="InterPro" id="IPR002942">
    <property type="entry name" value="S4_RNA-bd"/>
</dbReference>
<evidence type="ECO:0000256" key="3">
    <source>
        <dbReference type="ARBA" id="ARBA00022884"/>
    </source>
</evidence>
<keyword evidence="3 6" id="KW-0694">RNA-binding</keyword>
<accession>A0A023PL27</accession>
<evidence type="ECO:0000259" key="7">
    <source>
        <dbReference type="SMART" id="SM00363"/>
    </source>
</evidence>
<evidence type="ECO:0000256" key="5">
    <source>
        <dbReference type="ARBA" id="ARBA00023274"/>
    </source>
</evidence>
<dbReference type="Gene3D" id="1.10.1050.10">
    <property type="entry name" value="Ribosomal Protein S4 Delta 41, Chain A, domain 1"/>
    <property type="match status" value="1"/>
</dbReference>
<dbReference type="CDD" id="cd00165">
    <property type="entry name" value="S4"/>
    <property type="match status" value="1"/>
</dbReference>
<feature type="domain" description="RNA-binding S4" evidence="7">
    <location>
        <begin position="128"/>
        <end position="191"/>
    </location>
</feature>
<evidence type="ECO:0000256" key="2">
    <source>
        <dbReference type="ARBA" id="ARBA00022730"/>
    </source>
</evidence>
<dbReference type="GO" id="GO:0005840">
    <property type="term" value="C:ribosome"/>
    <property type="evidence" value="ECO:0007669"/>
    <property type="project" value="UniProtKB-KW"/>
</dbReference>
<dbReference type="AlphaFoldDB" id="A0A023PL27"/>
<evidence type="ECO:0000313" key="8">
    <source>
        <dbReference type="EMBL" id="AHX24943.1"/>
    </source>
</evidence>
<dbReference type="EMBL" id="KJ410687">
    <property type="protein sequence ID" value="AHX24943.1"/>
    <property type="molecule type" value="Genomic_DNA"/>
</dbReference>
<dbReference type="GO" id="GO:1990904">
    <property type="term" value="C:ribonucleoprotein complex"/>
    <property type="evidence" value="ECO:0007669"/>
    <property type="project" value="UniProtKB-KW"/>
</dbReference>
<gene>
    <name evidence="8" type="primary">rps4</name>
    <name evidence="8" type="ORF">NaonMp0013</name>
</gene>
<dbReference type="GO" id="GO:0019843">
    <property type="term" value="F:rRNA binding"/>
    <property type="evidence" value="ECO:0007669"/>
    <property type="project" value="UniProtKB-KW"/>
</dbReference>
<evidence type="ECO:0000256" key="4">
    <source>
        <dbReference type="ARBA" id="ARBA00022980"/>
    </source>
</evidence>
<reference evidence="8" key="1">
    <citation type="journal article" date="2014" name="BMC Genomics">
        <title>A pangenomic analysis of the Nannochloropsis organellar genomes reveals novel genetic variations in key metabolic genes.</title>
        <authorList>
            <person name="Starkenburg S.R."/>
            <person name="Kwon K.J."/>
            <person name="Jha R.K."/>
            <person name="McKay C."/>
            <person name="Jacobs M."/>
            <person name="Chertkov O."/>
            <person name="Twary S."/>
            <person name="Rocap G."/>
            <person name="Cattolico R.A."/>
        </authorList>
    </citation>
    <scope>NUCLEOTIDE SEQUENCE</scope>
    <source>
        <strain evidence="8">LAMB0001</strain>
    </source>
</reference>
<evidence type="ECO:0000256" key="6">
    <source>
        <dbReference type="PROSITE-ProRule" id="PRU00182"/>
    </source>
</evidence>
<dbReference type="SMART" id="SM00363">
    <property type="entry name" value="S4"/>
    <property type="match status" value="1"/>
</dbReference>
<organism evidence="8">
    <name type="scientific">Nannochloropsis oceanica</name>
    <dbReference type="NCBI Taxonomy" id="145522"/>
    <lineage>
        <taxon>Eukaryota</taxon>
        <taxon>Sar</taxon>
        <taxon>Stramenopiles</taxon>
        <taxon>Ochrophyta</taxon>
        <taxon>Eustigmatophyceae</taxon>
        <taxon>Eustigmatales</taxon>
        <taxon>Monodopsidaceae</taxon>
        <taxon>Nannochloropsis</taxon>
    </lineage>
</organism>
<dbReference type="InterPro" id="IPR036986">
    <property type="entry name" value="S4_RNA-bd_sf"/>
</dbReference>
<protein>
    <submittedName>
        <fullName evidence="8">30S ribosomal protein S4</fullName>
    </submittedName>
</protein>
<keyword evidence="4 8" id="KW-0689">Ribosomal protein</keyword>
<evidence type="ECO:0000256" key="1">
    <source>
        <dbReference type="ARBA" id="ARBA00007465"/>
    </source>
</evidence>
<dbReference type="InterPro" id="IPR018079">
    <property type="entry name" value="Ribosomal_uS4_CS"/>
</dbReference>
<proteinExistence type="inferred from homology"/>
<dbReference type="PROSITE" id="PS50889">
    <property type="entry name" value="S4"/>
    <property type="match status" value="1"/>
</dbReference>
<dbReference type="Pfam" id="PF01479">
    <property type="entry name" value="S4"/>
    <property type="match status" value="1"/>
</dbReference>
<keyword evidence="2 6" id="KW-0699">rRNA-binding</keyword>
<dbReference type="SUPFAM" id="SSF55174">
    <property type="entry name" value="Alpha-L RNA-binding motif"/>
    <property type="match status" value="1"/>
</dbReference>
<dbReference type="Gene3D" id="3.10.290.10">
    <property type="entry name" value="RNA-binding S4 domain"/>
    <property type="match status" value="1"/>
</dbReference>
<comment type="similarity">
    <text evidence="1">Belongs to the universal ribosomal protein uS4 family.</text>
</comment>
<keyword evidence="8" id="KW-0496">Mitochondrion</keyword>
<dbReference type="PROSITE" id="PS00632">
    <property type="entry name" value="RIBOSOMAL_S4"/>
    <property type="match status" value="1"/>
</dbReference>